<protein>
    <submittedName>
        <fullName evidence="1">Uncharacterized protein</fullName>
    </submittedName>
</protein>
<gene>
    <name evidence="1" type="ORF">ACE5LO_01435</name>
</gene>
<dbReference type="Proteomes" id="UP001580430">
    <property type="component" value="Unassembled WGS sequence"/>
</dbReference>
<dbReference type="EMBL" id="JBHIRY010000001">
    <property type="protein sequence ID" value="MFB5759046.1"/>
    <property type="molecule type" value="Genomic_DNA"/>
</dbReference>
<name>A0ABV5BV64_9BACL</name>
<evidence type="ECO:0000313" key="1">
    <source>
        <dbReference type="EMBL" id="MFB5759046.1"/>
    </source>
</evidence>
<sequence length="63" mass="7285">MARKAKCVACGREIDTQKFSHYKFGRDIVCYVEASEDCVVHYAYRHFQERGDGEGRASDSDYE</sequence>
<keyword evidence="2" id="KW-1185">Reference proteome</keyword>
<reference evidence="1 2" key="1">
    <citation type="submission" date="2024-09" db="EMBL/GenBank/DDBJ databases">
        <title>Paenibacillus zeirhizospherea sp. nov., isolated from surface of the maize (Zea mays) roots in a horticulture field, Hungary.</title>
        <authorList>
            <person name="Marton D."/>
            <person name="Farkas M."/>
            <person name="Bedics A."/>
            <person name="Toth E."/>
            <person name="Tancsics A."/>
            <person name="Boka K."/>
            <person name="Marati G."/>
            <person name="Kriszt B."/>
            <person name="Cserhati M."/>
        </authorList>
    </citation>
    <scope>NUCLEOTIDE SEQUENCE [LARGE SCALE GENOMIC DNA]</scope>
    <source>
        <strain evidence="1 2">JCM 18446</strain>
    </source>
</reference>
<comment type="caution">
    <text evidence="1">The sequence shown here is derived from an EMBL/GenBank/DDBJ whole genome shotgun (WGS) entry which is preliminary data.</text>
</comment>
<organism evidence="1 2">
    <name type="scientific">Paenibacillus medicaginis</name>
    <dbReference type="NCBI Taxonomy" id="1470560"/>
    <lineage>
        <taxon>Bacteria</taxon>
        <taxon>Bacillati</taxon>
        <taxon>Bacillota</taxon>
        <taxon>Bacilli</taxon>
        <taxon>Bacillales</taxon>
        <taxon>Paenibacillaceae</taxon>
        <taxon>Paenibacillus</taxon>
    </lineage>
</organism>
<evidence type="ECO:0000313" key="2">
    <source>
        <dbReference type="Proteomes" id="UP001580430"/>
    </source>
</evidence>
<accession>A0ABV5BV64</accession>
<dbReference type="RefSeq" id="WP_375518298.1">
    <property type="nucleotide sequence ID" value="NZ_JBHIRY010000001.1"/>
</dbReference>
<proteinExistence type="predicted"/>